<reference evidence="1" key="1">
    <citation type="submission" date="2021-01" db="EMBL/GenBank/DDBJ databases">
        <title>Chromosome-level genome assembly of a human fungal pathogen reveals clustering of transcriptionally co-regulated genes.</title>
        <authorList>
            <person name="Voorhies M."/>
            <person name="Cohen S."/>
            <person name="Shea T.P."/>
            <person name="Petrus S."/>
            <person name="Munoz J.F."/>
            <person name="Poplawski S."/>
            <person name="Goldman W.E."/>
            <person name="Michael T."/>
            <person name="Cuomo C.A."/>
            <person name="Sil A."/>
            <person name="Beyhan S."/>
        </authorList>
    </citation>
    <scope>NUCLEOTIDE SEQUENCE</scope>
    <source>
        <strain evidence="1">H88</strain>
    </source>
</reference>
<dbReference type="EMBL" id="CP069106">
    <property type="protein sequence ID" value="QSS57162.1"/>
    <property type="molecule type" value="Genomic_DNA"/>
</dbReference>
<evidence type="ECO:0000313" key="2">
    <source>
        <dbReference type="Proteomes" id="UP000663419"/>
    </source>
</evidence>
<evidence type="ECO:0000313" key="1">
    <source>
        <dbReference type="EMBL" id="QSS57162.1"/>
    </source>
</evidence>
<protein>
    <submittedName>
        <fullName evidence="1">Uncharacterized protein</fullName>
    </submittedName>
</protein>
<dbReference type="AlphaFoldDB" id="A0A8A1LYB5"/>
<accession>A0A8A1LYB5</accession>
<sequence length="98" mass="11169">MAVVELLGALDVYCHHRKSHISFTRTTNAMFTPFAPYPSSVMKTSVDSSRCDPRSVRLSTSILRPSYQRNVPILPRYIAYLAFEFLLRPSPPSMLISY</sequence>
<dbReference type="VEuPathDB" id="FungiDB:I7I53_05568"/>
<name>A0A8A1LYB5_AJEC8</name>
<organism evidence="1 2">
    <name type="scientific">Ajellomyces capsulatus (strain H88)</name>
    <name type="common">Darling's disease fungus</name>
    <name type="synonym">Histoplasma capsulatum</name>
    <dbReference type="NCBI Taxonomy" id="544711"/>
    <lineage>
        <taxon>Eukaryota</taxon>
        <taxon>Fungi</taxon>
        <taxon>Dikarya</taxon>
        <taxon>Ascomycota</taxon>
        <taxon>Pezizomycotina</taxon>
        <taxon>Eurotiomycetes</taxon>
        <taxon>Eurotiomycetidae</taxon>
        <taxon>Onygenales</taxon>
        <taxon>Ajellomycetaceae</taxon>
        <taxon>Histoplasma</taxon>
    </lineage>
</organism>
<proteinExistence type="predicted"/>
<dbReference type="Proteomes" id="UP000663419">
    <property type="component" value="Chromosome 5"/>
</dbReference>
<gene>
    <name evidence="1" type="ORF">I7I53_05568</name>
</gene>